<dbReference type="InterPro" id="IPR001267">
    <property type="entry name" value="Thymidine_kinase"/>
</dbReference>
<feature type="compositionally biased region" description="Polar residues" evidence="13">
    <location>
        <begin position="11"/>
        <end position="30"/>
    </location>
</feature>
<organism evidence="14 15">
    <name type="scientific">Haemonchus contortus</name>
    <name type="common">Barber pole worm</name>
    <dbReference type="NCBI Taxonomy" id="6289"/>
    <lineage>
        <taxon>Eukaryota</taxon>
        <taxon>Metazoa</taxon>
        <taxon>Ecdysozoa</taxon>
        <taxon>Nematoda</taxon>
        <taxon>Chromadorea</taxon>
        <taxon>Rhabditida</taxon>
        <taxon>Rhabditina</taxon>
        <taxon>Rhabditomorpha</taxon>
        <taxon>Strongyloidea</taxon>
        <taxon>Trichostrongylidae</taxon>
        <taxon>Haemonchus</taxon>
    </lineage>
</organism>
<dbReference type="InterPro" id="IPR020633">
    <property type="entry name" value="Thymidine_kinase_CS"/>
</dbReference>
<protein>
    <recommendedName>
        <fullName evidence="11">Thymidine kinase</fullName>
        <ecNumber evidence="11">2.7.1.21</ecNumber>
    </recommendedName>
</protein>
<keyword evidence="14" id="KW-1185">Reference proteome</keyword>
<keyword evidence="5 11" id="KW-0547">Nucleotide-binding</keyword>
<evidence type="ECO:0000313" key="15">
    <source>
        <dbReference type="WBParaSite" id="HCON_00124480-00001"/>
    </source>
</evidence>
<dbReference type="OrthoDB" id="439028at2759"/>
<dbReference type="GO" id="GO:0004797">
    <property type="term" value="F:thymidine kinase activity"/>
    <property type="evidence" value="ECO:0007669"/>
    <property type="project" value="UniProtKB-EC"/>
</dbReference>
<comment type="subunit">
    <text evidence="9">Homotetramer. Tetramerization from dimerization is induced by ATP and increases catalytic efficiency due to a high affinity for thymidine. Tetramerization is inhibited by phosphorylation at Ser-13. Interacts (via the KEN box) with FZR1.</text>
</comment>
<dbReference type="GO" id="GO:0042802">
    <property type="term" value="F:identical protein binding"/>
    <property type="evidence" value="ECO:0007669"/>
    <property type="project" value="UniProtKB-ARBA"/>
</dbReference>
<dbReference type="SUPFAM" id="SSF57716">
    <property type="entry name" value="Glucocorticoid receptor-like (DNA-binding domain)"/>
    <property type="match status" value="1"/>
</dbReference>
<evidence type="ECO:0000256" key="3">
    <source>
        <dbReference type="ARBA" id="ARBA00022679"/>
    </source>
</evidence>
<evidence type="ECO:0000256" key="9">
    <source>
        <dbReference type="ARBA" id="ARBA00046642"/>
    </source>
</evidence>
<dbReference type="GO" id="GO:0071897">
    <property type="term" value="P:DNA biosynthetic process"/>
    <property type="evidence" value="ECO:0007669"/>
    <property type="project" value="UniProtKB-KW"/>
</dbReference>
<evidence type="ECO:0000256" key="13">
    <source>
        <dbReference type="SAM" id="MobiDB-lite"/>
    </source>
</evidence>
<dbReference type="GO" id="GO:0046872">
    <property type="term" value="F:metal ion binding"/>
    <property type="evidence" value="ECO:0007669"/>
    <property type="project" value="UniProtKB-KW"/>
</dbReference>
<dbReference type="GO" id="GO:0005524">
    <property type="term" value="F:ATP binding"/>
    <property type="evidence" value="ECO:0007669"/>
    <property type="project" value="UniProtKB-KW"/>
</dbReference>
<dbReference type="EC" id="2.7.1.21" evidence="11"/>
<dbReference type="GO" id="GO:0046104">
    <property type="term" value="P:thymidine metabolic process"/>
    <property type="evidence" value="ECO:0007669"/>
    <property type="project" value="TreeGrafter"/>
</dbReference>
<dbReference type="SUPFAM" id="SSF52540">
    <property type="entry name" value="P-loop containing nucleoside triphosphate hydrolases"/>
    <property type="match status" value="1"/>
</dbReference>
<keyword evidence="4" id="KW-0479">Metal-binding</keyword>
<dbReference type="PROSITE" id="PS00603">
    <property type="entry name" value="TK_CELLULAR_TYPE"/>
    <property type="match status" value="1"/>
</dbReference>
<dbReference type="PANTHER" id="PTHR11441">
    <property type="entry name" value="THYMIDINE KINASE"/>
    <property type="match status" value="1"/>
</dbReference>
<feature type="region of interest" description="Disordered" evidence="13">
    <location>
        <begin position="1"/>
        <end position="35"/>
    </location>
</feature>
<keyword evidence="2 11" id="KW-0237">DNA synthesis</keyword>
<dbReference type="Gene3D" id="3.40.50.300">
    <property type="entry name" value="P-loop containing nucleotide triphosphate hydrolases"/>
    <property type="match status" value="1"/>
</dbReference>
<sequence>MVMSGRRQENGSRLSGSDTDTRSYSRQAMSSDGVPLCRSPLRGKITCILGPMFSGKTTELLRMHDRQIIAKRKCVLVKYAGDTRYDPELVATHAKTTGQGITVKAYKLSEVEEQIFDPSVQVVSIDEGQFFSDCAETCDKLACMGKVVYVAALSGTFERKPFPQVSLLLPYADEIKQVVAVCVGCGSDASYSFRNTLDKKVEVIGGEDTYRALCRSCYFEESCRREEKAIEVTVSENQPAATETLKESEASMSDIPRKMLRMMYYSD</sequence>
<dbReference type="Proteomes" id="UP000025227">
    <property type="component" value="Unplaced"/>
</dbReference>
<accession>A0A7I4YR98</accession>
<name>A0A7I4YR98_HAECO</name>
<keyword evidence="3 11" id="KW-0808">Transferase</keyword>
<dbReference type="PANTHER" id="PTHR11441:SF0">
    <property type="entry name" value="THYMIDINE KINASE, CYTOSOLIC"/>
    <property type="match status" value="1"/>
</dbReference>
<dbReference type="WBParaSite" id="HCON_00124480-00001">
    <property type="protein sequence ID" value="HCON_00124480-00001"/>
    <property type="gene ID" value="HCON_00124480"/>
</dbReference>
<keyword evidence="6 11" id="KW-0418">Kinase</keyword>
<proteinExistence type="inferred from homology"/>
<dbReference type="Pfam" id="PF00265">
    <property type="entry name" value="TK"/>
    <property type="match status" value="1"/>
</dbReference>
<evidence type="ECO:0000256" key="1">
    <source>
        <dbReference type="ARBA" id="ARBA00007587"/>
    </source>
</evidence>
<comment type="similarity">
    <text evidence="1 12">Belongs to the thymidine kinase family.</text>
</comment>
<dbReference type="InterPro" id="IPR027417">
    <property type="entry name" value="P-loop_NTPase"/>
</dbReference>
<feature type="compositionally biased region" description="Basic and acidic residues" evidence="13">
    <location>
        <begin position="1"/>
        <end position="10"/>
    </location>
</feature>
<evidence type="ECO:0000313" key="14">
    <source>
        <dbReference type="Proteomes" id="UP000025227"/>
    </source>
</evidence>
<evidence type="ECO:0000256" key="2">
    <source>
        <dbReference type="ARBA" id="ARBA00022634"/>
    </source>
</evidence>
<dbReference type="OMA" id="ATHSKMT"/>
<dbReference type="Gene3D" id="3.30.60.20">
    <property type="match status" value="1"/>
</dbReference>
<keyword evidence="8 11" id="KW-0067">ATP-binding</keyword>
<evidence type="ECO:0000256" key="10">
    <source>
        <dbReference type="ARBA" id="ARBA00048113"/>
    </source>
</evidence>
<dbReference type="FunFam" id="3.40.50.300:FF:001270">
    <property type="entry name" value="Thymidine kinase"/>
    <property type="match status" value="1"/>
</dbReference>
<evidence type="ECO:0000256" key="5">
    <source>
        <dbReference type="ARBA" id="ARBA00022741"/>
    </source>
</evidence>
<evidence type="ECO:0000256" key="8">
    <source>
        <dbReference type="ARBA" id="ARBA00022840"/>
    </source>
</evidence>
<comment type="catalytic activity">
    <reaction evidence="10">
        <text>thymidine + ATP = dTMP + ADP + H(+)</text>
        <dbReference type="Rhea" id="RHEA:19129"/>
        <dbReference type="ChEBI" id="CHEBI:15378"/>
        <dbReference type="ChEBI" id="CHEBI:17748"/>
        <dbReference type="ChEBI" id="CHEBI:30616"/>
        <dbReference type="ChEBI" id="CHEBI:63528"/>
        <dbReference type="ChEBI" id="CHEBI:456216"/>
        <dbReference type="EC" id="2.7.1.21"/>
    </reaction>
    <physiologicalReaction direction="left-to-right" evidence="10">
        <dbReference type="Rhea" id="RHEA:19130"/>
    </physiologicalReaction>
</comment>
<reference evidence="15" key="1">
    <citation type="submission" date="2020-12" db="UniProtKB">
        <authorList>
            <consortium name="WormBaseParasite"/>
        </authorList>
    </citation>
    <scope>IDENTIFICATION</scope>
    <source>
        <strain evidence="15">MHco3</strain>
    </source>
</reference>
<evidence type="ECO:0000256" key="11">
    <source>
        <dbReference type="RuleBase" id="RU000544"/>
    </source>
</evidence>
<evidence type="ECO:0000256" key="7">
    <source>
        <dbReference type="ARBA" id="ARBA00022833"/>
    </source>
</evidence>
<evidence type="ECO:0000256" key="12">
    <source>
        <dbReference type="RuleBase" id="RU004165"/>
    </source>
</evidence>
<dbReference type="AlphaFoldDB" id="A0A7I4YR98"/>
<evidence type="ECO:0000256" key="6">
    <source>
        <dbReference type="ARBA" id="ARBA00022777"/>
    </source>
</evidence>
<keyword evidence="7" id="KW-0862">Zinc</keyword>
<evidence type="ECO:0000256" key="4">
    <source>
        <dbReference type="ARBA" id="ARBA00022723"/>
    </source>
</evidence>